<feature type="region of interest" description="Disordered" evidence="3">
    <location>
        <begin position="1"/>
        <end position="36"/>
    </location>
</feature>
<evidence type="ECO:0000256" key="3">
    <source>
        <dbReference type="SAM" id="MobiDB-lite"/>
    </source>
</evidence>
<feature type="compositionally biased region" description="Polar residues" evidence="3">
    <location>
        <begin position="512"/>
        <end position="523"/>
    </location>
</feature>
<name>G4ZBD4_PHYSP</name>
<organism evidence="4 5">
    <name type="scientific">Phytophthora sojae (strain P6497)</name>
    <name type="common">Soybean stem and root rot agent</name>
    <name type="synonym">Phytophthora megasperma f. sp. glycines</name>
    <dbReference type="NCBI Taxonomy" id="1094619"/>
    <lineage>
        <taxon>Eukaryota</taxon>
        <taxon>Sar</taxon>
        <taxon>Stramenopiles</taxon>
        <taxon>Oomycota</taxon>
        <taxon>Peronosporomycetes</taxon>
        <taxon>Peronosporales</taxon>
        <taxon>Peronosporaceae</taxon>
        <taxon>Phytophthora</taxon>
    </lineage>
</organism>
<dbReference type="InParanoid" id="G4ZBD4"/>
<proteinExistence type="predicted"/>
<keyword evidence="1 2" id="KW-0175">Coiled coil</keyword>
<dbReference type="RefSeq" id="XP_009525447.1">
    <property type="nucleotide sequence ID" value="XM_009527152.1"/>
</dbReference>
<sequence>MRLPAAATPDMDAHPNQEKHQSSSPEETEGELYVGEDGLISVAPMDDKSRLDKLKLQLEHREQELRQAAEYGLGLLEANEELQMQVATLKIQLETETEELSVERDMWQRRSEHALQEVAQWKRKFARVEEEKADLAEEFEQFVDRCECRAPDTVTGDASASVPAAATSSGRRYSHHLDTIAQLQTELQELQATERSNEAELTSLRQWKEVAEQQQQEALECEVLAAQSEVSYRKRMEEERTTTQRAMNELKGEKDQLRKAAQKYEEEMRALKKQLRIAEEAKDDAQVHSNELSEKLLSSESRCKRLQRELELLEHVSYFSQAIVDCDDEASDEDDEIIVENELQTIVEPEKAKVKRIDTNADATENEAQDPAMPSPLRIKRRRSFLVATATPYSSFPTTTVAEDGTRVQVSESEMETHKKLHHYFHLSALSIINENNLHERCFNSSSRLTIDMWYREIIAKEVPFLSWHSWLINRISEVAASVQDDDEVPQPPTSASKTSSFSGAFHGFSMRKTSASSDTSPPKNVLPSPPTVSSSPALSPVARVPFTVARAFFRLLRKNTHAGAGSSSVGGSPVSGSPTG</sequence>
<evidence type="ECO:0000256" key="1">
    <source>
        <dbReference type="ARBA" id="ARBA00023054"/>
    </source>
</evidence>
<dbReference type="OMA" id="ERCFNSS"/>
<evidence type="ECO:0000313" key="5">
    <source>
        <dbReference type="Proteomes" id="UP000002640"/>
    </source>
</evidence>
<feature type="coiled-coil region" evidence="2">
    <location>
        <begin position="233"/>
        <end position="316"/>
    </location>
</feature>
<dbReference type="EMBL" id="JH159153">
    <property type="protein sequence ID" value="EGZ22730.1"/>
    <property type="molecule type" value="Genomic_DNA"/>
</dbReference>
<dbReference type="Proteomes" id="UP000002640">
    <property type="component" value="Unassembled WGS sequence"/>
</dbReference>
<dbReference type="GeneID" id="20643698"/>
<protein>
    <submittedName>
        <fullName evidence="4">Uncharacterized protein</fullName>
    </submittedName>
</protein>
<evidence type="ECO:0000313" key="4">
    <source>
        <dbReference type="EMBL" id="EGZ22730.1"/>
    </source>
</evidence>
<keyword evidence="5" id="KW-1185">Reference proteome</keyword>
<feature type="coiled-coil region" evidence="2">
    <location>
        <begin position="51"/>
        <end position="145"/>
    </location>
</feature>
<dbReference type="SMR" id="G4ZBD4"/>
<dbReference type="InterPro" id="IPR051149">
    <property type="entry name" value="Spindly/BICDR_Dynein_Adapter"/>
</dbReference>
<dbReference type="AlphaFoldDB" id="G4ZBD4"/>
<evidence type="ECO:0000256" key="2">
    <source>
        <dbReference type="SAM" id="Coils"/>
    </source>
</evidence>
<feature type="region of interest" description="Disordered" evidence="3">
    <location>
        <begin position="483"/>
        <end position="538"/>
    </location>
</feature>
<gene>
    <name evidence="4" type="ORF">PHYSODRAFT_314223</name>
</gene>
<feature type="compositionally biased region" description="Polar residues" evidence="3">
    <location>
        <begin position="494"/>
        <end position="503"/>
    </location>
</feature>
<feature type="compositionally biased region" description="Basic and acidic residues" evidence="3">
    <location>
        <begin position="11"/>
        <end position="21"/>
    </location>
</feature>
<dbReference type="PANTHER" id="PTHR32123:SF9">
    <property type="entry name" value="PROTEIN SPINDLY"/>
    <property type="match status" value="1"/>
</dbReference>
<reference evidence="4 5" key="1">
    <citation type="journal article" date="2006" name="Science">
        <title>Phytophthora genome sequences uncover evolutionary origins and mechanisms of pathogenesis.</title>
        <authorList>
            <person name="Tyler B.M."/>
            <person name="Tripathy S."/>
            <person name="Zhang X."/>
            <person name="Dehal P."/>
            <person name="Jiang R.H."/>
            <person name="Aerts A."/>
            <person name="Arredondo F.D."/>
            <person name="Baxter L."/>
            <person name="Bensasson D."/>
            <person name="Beynon J.L."/>
            <person name="Chapman J."/>
            <person name="Damasceno C.M."/>
            <person name="Dorrance A.E."/>
            <person name="Dou D."/>
            <person name="Dickerman A.W."/>
            <person name="Dubchak I.L."/>
            <person name="Garbelotto M."/>
            <person name="Gijzen M."/>
            <person name="Gordon S.G."/>
            <person name="Govers F."/>
            <person name="Grunwald N.J."/>
            <person name="Huang W."/>
            <person name="Ivors K.L."/>
            <person name="Jones R.W."/>
            <person name="Kamoun S."/>
            <person name="Krampis K."/>
            <person name="Lamour K.H."/>
            <person name="Lee M.K."/>
            <person name="McDonald W.H."/>
            <person name="Medina M."/>
            <person name="Meijer H.J."/>
            <person name="Nordberg E.K."/>
            <person name="Maclean D.J."/>
            <person name="Ospina-Giraldo M.D."/>
            <person name="Morris P.F."/>
            <person name="Phuntumart V."/>
            <person name="Putnam N.H."/>
            <person name="Rash S."/>
            <person name="Rose J.K."/>
            <person name="Sakihama Y."/>
            <person name="Salamov A.A."/>
            <person name="Savidor A."/>
            <person name="Scheuring C.F."/>
            <person name="Smith B.M."/>
            <person name="Sobral B.W."/>
            <person name="Terry A."/>
            <person name="Torto-Alalibo T.A."/>
            <person name="Win J."/>
            <person name="Xu Z."/>
            <person name="Zhang H."/>
            <person name="Grigoriev I.V."/>
            <person name="Rokhsar D.S."/>
            <person name="Boore J.L."/>
        </authorList>
    </citation>
    <scope>NUCLEOTIDE SEQUENCE [LARGE SCALE GENOMIC DNA]</scope>
    <source>
        <strain evidence="4 5">P6497</strain>
    </source>
</reference>
<dbReference type="KEGG" id="psoj:PHYSODRAFT_314223"/>
<accession>G4ZBD4</accession>
<feature type="coiled-coil region" evidence="2">
    <location>
        <begin position="173"/>
        <end position="200"/>
    </location>
</feature>
<dbReference type="PANTHER" id="PTHR32123">
    <property type="entry name" value="BICD FAMILY-LIKE CARGO ADAPTER"/>
    <property type="match status" value="1"/>
</dbReference>